<dbReference type="Gene3D" id="2.120.10.30">
    <property type="entry name" value="TolB, C-terminal domain"/>
    <property type="match status" value="1"/>
</dbReference>
<organism evidence="17 18">
    <name type="scientific">Cupriavidus gilardii J11</name>
    <dbReference type="NCBI Taxonomy" id="936133"/>
    <lineage>
        <taxon>Bacteria</taxon>
        <taxon>Pseudomonadati</taxon>
        <taxon>Pseudomonadota</taxon>
        <taxon>Betaproteobacteria</taxon>
        <taxon>Burkholderiales</taxon>
        <taxon>Burkholderiaceae</taxon>
        <taxon>Cupriavidus</taxon>
    </lineage>
</organism>
<feature type="domain" description="SMP-30/Gluconolactonase/LRE-like region" evidence="16">
    <location>
        <begin position="18"/>
        <end position="258"/>
    </location>
</feature>
<dbReference type="InterPro" id="IPR011042">
    <property type="entry name" value="6-blade_b-propeller_TolB-like"/>
</dbReference>
<evidence type="ECO:0000259" key="16">
    <source>
        <dbReference type="Pfam" id="PF08450"/>
    </source>
</evidence>
<evidence type="ECO:0000256" key="1">
    <source>
        <dbReference type="ARBA" id="ARBA00001589"/>
    </source>
</evidence>
<dbReference type="InterPro" id="IPR005511">
    <property type="entry name" value="SMP-30"/>
</dbReference>
<dbReference type="GO" id="GO:0019853">
    <property type="term" value="P:L-ascorbic acid biosynthetic process"/>
    <property type="evidence" value="ECO:0007669"/>
    <property type="project" value="TreeGrafter"/>
</dbReference>
<dbReference type="PRINTS" id="PR01791">
    <property type="entry name" value="REGUCALCIN"/>
</dbReference>
<comment type="similarity">
    <text evidence="6">Belongs to the SMP-30/CGR1 family.</text>
</comment>
<dbReference type="GO" id="GO:0030234">
    <property type="term" value="F:enzyme regulator activity"/>
    <property type="evidence" value="ECO:0007669"/>
    <property type="project" value="InterPro"/>
</dbReference>
<sequence length="294" mass="32854">MKKNDHEIKVVAECRNIVGETPVWHPVEQRLYWVDTRAPTLNRLETDGSVTTWKMPANIGSYVFTRSGDIIAALQTGFHKLDLDGGKHALIVDPEPDKPDNRLNDGRCDRRGRYWCGSRDPGNDNPGGSLFRLDPDRTCRRMDTGFIVANGMAFSPDDETMIFGDSRGDIMWRYRLDMDSGEIREKTPFLDTSHVPWRVDGATFDAEGYYWAALIGAGAIGRFDPTGRLDRFIPVPVTHPTMCAFGGENLDVMYVTSGTVFLDEEERKKEPLAGALFSITGLGVKGMQEPLFAS</sequence>
<evidence type="ECO:0000256" key="11">
    <source>
        <dbReference type="ARBA" id="ARBA00022801"/>
    </source>
</evidence>
<evidence type="ECO:0000313" key="17">
    <source>
        <dbReference type="EMBL" id="TWG87441.1"/>
    </source>
</evidence>
<comment type="cofactor">
    <cofactor evidence="4">
        <name>Mg(2+)</name>
        <dbReference type="ChEBI" id="CHEBI:18420"/>
    </cofactor>
</comment>
<dbReference type="AlphaFoldDB" id="A0A562BQK0"/>
<evidence type="ECO:0000256" key="13">
    <source>
        <dbReference type="ARBA" id="ARBA00032464"/>
    </source>
</evidence>
<dbReference type="PANTHER" id="PTHR10907:SF47">
    <property type="entry name" value="REGUCALCIN"/>
    <property type="match status" value="1"/>
</dbReference>
<dbReference type="SUPFAM" id="SSF63829">
    <property type="entry name" value="Calcium-dependent phosphotriesterase"/>
    <property type="match status" value="1"/>
</dbReference>
<feature type="binding site" evidence="15">
    <location>
        <position position="150"/>
    </location>
    <ligand>
        <name>a divalent metal cation</name>
        <dbReference type="ChEBI" id="CHEBI:60240"/>
    </ligand>
</feature>
<dbReference type="EMBL" id="VLJN01000009">
    <property type="protein sequence ID" value="TWG87441.1"/>
    <property type="molecule type" value="Genomic_DNA"/>
</dbReference>
<keyword evidence="11" id="KW-0378">Hydrolase</keyword>
<comment type="caution">
    <text evidence="17">The sequence shown here is derived from an EMBL/GenBank/DDBJ whole genome shotgun (WGS) entry which is preliminary data.</text>
</comment>
<keyword evidence="18" id="KW-1185">Reference proteome</keyword>
<evidence type="ECO:0000256" key="8">
    <source>
        <dbReference type="ARBA" id="ARBA00016808"/>
    </source>
</evidence>
<dbReference type="GO" id="GO:0005737">
    <property type="term" value="C:cytoplasm"/>
    <property type="evidence" value="ECO:0007669"/>
    <property type="project" value="UniProtKB-SubCell"/>
</dbReference>
<evidence type="ECO:0000256" key="5">
    <source>
        <dbReference type="ARBA" id="ARBA00004496"/>
    </source>
</evidence>
<feature type="binding site" evidence="15">
    <location>
        <position position="104"/>
    </location>
    <ligand>
        <name>substrate</name>
    </ligand>
</feature>
<evidence type="ECO:0000256" key="14">
    <source>
        <dbReference type="PIRSR" id="PIRSR605511-1"/>
    </source>
</evidence>
<evidence type="ECO:0000256" key="12">
    <source>
        <dbReference type="ARBA" id="ARBA00022837"/>
    </source>
</evidence>
<keyword evidence="12" id="KW-0106">Calcium</keyword>
<feature type="binding site" evidence="15">
    <location>
        <position position="102"/>
    </location>
    <ligand>
        <name>substrate</name>
    </ligand>
</feature>
<comment type="cofactor">
    <cofactor evidence="15">
        <name>Zn(2+)</name>
        <dbReference type="ChEBI" id="CHEBI:29105"/>
    </cofactor>
    <text evidence="15">Binds 1 divalent metal cation per subunit.</text>
</comment>
<feature type="binding site" evidence="15">
    <location>
        <position position="20"/>
    </location>
    <ligand>
        <name>a divalent metal cation</name>
        <dbReference type="ChEBI" id="CHEBI:60240"/>
    </ligand>
</feature>
<protein>
    <recommendedName>
        <fullName evidence="8">Regucalcin</fullName>
        <ecNumber evidence="7">3.1.1.17</ecNumber>
    </recommendedName>
    <alternativeName>
        <fullName evidence="13">Gluconolactonase</fullName>
    </alternativeName>
</protein>
<dbReference type="EC" id="3.1.1.17" evidence="7"/>
<dbReference type="OrthoDB" id="9775406at2"/>
<reference evidence="17 18" key="1">
    <citation type="submission" date="2019-07" db="EMBL/GenBank/DDBJ databases">
        <title>Genome sequencing of lignin-degrading bacterial isolates.</title>
        <authorList>
            <person name="Gladden J."/>
        </authorList>
    </citation>
    <scope>NUCLEOTIDE SEQUENCE [LARGE SCALE GENOMIC DNA]</scope>
    <source>
        <strain evidence="17 18">J11</strain>
    </source>
</reference>
<evidence type="ECO:0000256" key="15">
    <source>
        <dbReference type="PIRSR" id="PIRSR605511-2"/>
    </source>
</evidence>
<name>A0A562BQK0_9BURK</name>
<dbReference type="PRINTS" id="PR01790">
    <property type="entry name" value="SMP30FAMILY"/>
</dbReference>
<dbReference type="InterPro" id="IPR013658">
    <property type="entry name" value="SGL"/>
</dbReference>
<keyword evidence="9" id="KW-0963">Cytoplasm</keyword>
<evidence type="ECO:0000256" key="7">
    <source>
        <dbReference type="ARBA" id="ARBA00013227"/>
    </source>
</evidence>
<dbReference type="GO" id="GO:0005509">
    <property type="term" value="F:calcium ion binding"/>
    <property type="evidence" value="ECO:0007669"/>
    <property type="project" value="InterPro"/>
</dbReference>
<dbReference type="Pfam" id="PF08450">
    <property type="entry name" value="SGL"/>
    <property type="match status" value="1"/>
</dbReference>
<evidence type="ECO:0000256" key="10">
    <source>
        <dbReference type="ARBA" id="ARBA00022723"/>
    </source>
</evidence>
<feature type="binding site" evidence="15">
    <location>
        <position position="200"/>
    </location>
    <ligand>
        <name>a divalent metal cation</name>
        <dbReference type="ChEBI" id="CHEBI:60240"/>
    </ligand>
</feature>
<evidence type="ECO:0000256" key="2">
    <source>
        <dbReference type="ARBA" id="ARBA00001913"/>
    </source>
</evidence>
<evidence type="ECO:0000313" key="18">
    <source>
        <dbReference type="Proteomes" id="UP000318141"/>
    </source>
</evidence>
<comment type="subcellular location">
    <subcellularLocation>
        <location evidence="5">Cytoplasm</location>
    </subcellularLocation>
</comment>
<gene>
    <name evidence="17" type="ORF">L602_001700000330</name>
</gene>
<dbReference type="Proteomes" id="UP000318141">
    <property type="component" value="Unassembled WGS sequence"/>
</dbReference>
<comment type="catalytic activity">
    <reaction evidence="1">
        <text>D-glucono-1,5-lactone + H2O = D-gluconate + H(+)</text>
        <dbReference type="Rhea" id="RHEA:10440"/>
        <dbReference type="ChEBI" id="CHEBI:15377"/>
        <dbReference type="ChEBI" id="CHEBI:15378"/>
        <dbReference type="ChEBI" id="CHEBI:16217"/>
        <dbReference type="ChEBI" id="CHEBI:18391"/>
        <dbReference type="EC" id="3.1.1.17"/>
    </reaction>
</comment>
<evidence type="ECO:0000256" key="6">
    <source>
        <dbReference type="ARBA" id="ARBA00008853"/>
    </source>
</evidence>
<dbReference type="InterPro" id="IPR008367">
    <property type="entry name" value="Regucalcin"/>
</dbReference>
<feature type="active site" description="Proton donor/acceptor" evidence="14">
    <location>
        <position position="200"/>
    </location>
</feature>
<evidence type="ECO:0000256" key="3">
    <source>
        <dbReference type="ARBA" id="ARBA00001936"/>
    </source>
</evidence>
<keyword evidence="15" id="KW-0862">Zinc</keyword>
<comment type="cofactor">
    <cofactor evidence="2">
        <name>Ca(2+)</name>
        <dbReference type="ChEBI" id="CHEBI:29108"/>
    </cofactor>
</comment>
<keyword evidence="10 15" id="KW-0479">Metal-binding</keyword>
<evidence type="ECO:0000256" key="9">
    <source>
        <dbReference type="ARBA" id="ARBA00022490"/>
    </source>
</evidence>
<comment type="cofactor">
    <cofactor evidence="3">
        <name>Mn(2+)</name>
        <dbReference type="ChEBI" id="CHEBI:29035"/>
    </cofactor>
</comment>
<dbReference type="PANTHER" id="PTHR10907">
    <property type="entry name" value="REGUCALCIN"/>
    <property type="match status" value="1"/>
</dbReference>
<dbReference type="GO" id="GO:0004341">
    <property type="term" value="F:gluconolactonase activity"/>
    <property type="evidence" value="ECO:0007669"/>
    <property type="project" value="UniProtKB-EC"/>
</dbReference>
<accession>A0A562BQK0</accession>
<proteinExistence type="inferred from homology"/>
<evidence type="ECO:0000256" key="4">
    <source>
        <dbReference type="ARBA" id="ARBA00001946"/>
    </source>
</evidence>